<reference evidence="1" key="1">
    <citation type="journal article" date="2019" name="Front. Microbiol.">
        <title>Pandoravirus Celtis Illustrates the Microevolution Processes at Work in the Giant Pandoraviridae Genomes.</title>
        <authorList>
            <person name="Legendre M."/>
            <person name="Alempic J.M."/>
            <person name="Philippe N."/>
            <person name="Lartigue A."/>
            <person name="Jeudy S."/>
            <person name="Poirot O."/>
            <person name="Ta N.T."/>
            <person name="Nin S."/>
            <person name="Coute Y."/>
            <person name="Abergel C."/>
            <person name="Claverie J.M."/>
        </authorList>
    </citation>
    <scope>NUCLEOTIDE SEQUENCE</scope>
</reference>
<organism evidence="1 2">
    <name type="scientific">Pandoravirus celtis</name>
    <dbReference type="NCBI Taxonomy" id="2568002"/>
    <lineage>
        <taxon>Viruses</taxon>
        <taxon>Pandoravirus</taxon>
    </lineage>
</organism>
<evidence type="ECO:0000313" key="2">
    <source>
        <dbReference type="Proteomes" id="UP001237152"/>
    </source>
</evidence>
<protein>
    <submittedName>
        <fullName evidence="1">Uncharacterized protein</fullName>
    </submittedName>
</protein>
<gene>
    <name evidence="1" type="ORF">pclt_cds_350</name>
</gene>
<name>A0A4D6EHH7_9VIRU</name>
<dbReference type="EMBL" id="MK174290">
    <property type="protein sequence ID" value="QBZ80948.1"/>
    <property type="molecule type" value="Genomic_DNA"/>
</dbReference>
<evidence type="ECO:0000313" key="1">
    <source>
        <dbReference type="EMBL" id="QBZ80948.1"/>
    </source>
</evidence>
<proteinExistence type="predicted"/>
<dbReference type="Proteomes" id="UP001237152">
    <property type="component" value="Segment"/>
</dbReference>
<accession>A0A4D6EHH7</accession>
<sequence>MRGHRDLSFSTCALFRRHKFRARRRFDAPVLFSLRKKNILDLVARKKGVWRGKNRGKRKQTALPRRVADMRTEILMDNIDSLQQRFDGVALVVLRCFSFRAIDERAPAPAATIEKEKKGAL</sequence>